<feature type="domain" description="Resistance to inhibitors of cholinesterase protein 3 N-terminal" evidence="10">
    <location>
        <begin position="282"/>
        <end position="397"/>
    </location>
</feature>
<evidence type="ECO:0000256" key="9">
    <source>
        <dbReference type="SAM" id="Phobius"/>
    </source>
</evidence>
<keyword evidence="7" id="KW-0175">Coiled coil</keyword>
<organism evidence="11 12">
    <name type="scientific">Trichogramma brassicae</name>
    <dbReference type="NCBI Taxonomy" id="86971"/>
    <lineage>
        <taxon>Eukaryota</taxon>
        <taxon>Metazoa</taxon>
        <taxon>Ecdysozoa</taxon>
        <taxon>Arthropoda</taxon>
        <taxon>Hexapoda</taxon>
        <taxon>Insecta</taxon>
        <taxon>Pterygota</taxon>
        <taxon>Neoptera</taxon>
        <taxon>Endopterygota</taxon>
        <taxon>Hymenoptera</taxon>
        <taxon>Apocrita</taxon>
        <taxon>Proctotrupomorpha</taxon>
        <taxon>Chalcidoidea</taxon>
        <taxon>Trichogrammatidae</taxon>
        <taxon>Trichogramma</taxon>
    </lineage>
</organism>
<feature type="region of interest" description="Disordered" evidence="8">
    <location>
        <begin position="1"/>
        <end position="23"/>
    </location>
</feature>
<feature type="compositionally biased region" description="Basic and acidic residues" evidence="8">
    <location>
        <begin position="526"/>
        <end position="537"/>
    </location>
</feature>
<feature type="compositionally biased region" description="Acidic residues" evidence="8">
    <location>
        <begin position="538"/>
        <end position="553"/>
    </location>
</feature>
<keyword evidence="12" id="KW-1185">Reference proteome</keyword>
<dbReference type="OrthoDB" id="10070774at2759"/>
<dbReference type="Proteomes" id="UP000479190">
    <property type="component" value="Unassembled WGS sequence"/>
</dbReference>
<feature type="region of interest" description="Disordered" evidence="8">
    <location>
        <begin position="413"/>
        <end position="432"/>
    </location>
</feature>
<gene>
    <name evidence="11" type="ORF">TBRA_LOCUS7785</name>
</gene>
<dbReference type="GO" id="GO:0005789">
    <property type="term" value="C:endoplasmic reticulum membrane"/>
    <property type="evidence" value="ECO:0007669"/>
    <property type="project" value="UniProtKB-SubCell"/>
</dbReference>
<dbReference type="GO" id="GO:0034394">
    <property type="term" value="P:protein localization to cell surface"/>
    <property type="evidence" value="ECO:0007669"/>
    <property type="project" value="TreeGrafter"/>
</dbReference>
<dbReference type="GO" id="GO:0043025">
    <property type="term" value="C:neuronal cell body"/>
    <property type="evidence" value="ECO:0007669"/>
    <property type="project" value="TreeGrafter"/>
</dbReference>
<accession>A0A6H5ID30</accession>
<dbReference type="PANTHER" id="PTHR21723:SF3">
    <property type="entry name" value="PROTEIN RIC-3"/>
    <property type="match status" value="1"/>
</dbReference>
<sequence length="719" mass="81284">MKSTTKAAAMSSSSSTATAESGGMEFGPRKTIVILAIVVGCFAILWPKIFYPMLTASLYPPPPIETSGCCDVIFESDVTVRDIMQELCQNIAKHHQDQLDPRVRHALENKRTGGASSAASLRLCRDEVLARCGIDLSTFLAEKERLKMSYKQVLEDIRGFNGSLCLKRQFGVASARLGTPHLIRYHILMPHSTIKQERQTPPHAGSLHPALRERGRAIPTSHIVPKIQERPDHMMPMPMKMRPPMGGAGHVVPPPKSNGSLGILMPLYTIGIVIFFVYTISKVLMRVFLPLYTIGNVLSFTYKALQVLRKAADNEITRPEYSTAAAEKEYENLVFNPELFAAAVSAVNEPQDRPPSPLEELTPSIDELKTHAAGDIEIDQLRRRLVETEAAMERIVNQMSNLSRNVISCSALSTEPKESEDNDALESQTNNAEISRIEKDNITAFNDEIAKKSKVNVCETRTRESNESQCEEDNYNGEHIEGENDEEEDEEEEEEEEEGGEEEDIDTEHKYPKPYRKYQNTLLDNYRPESNDSRASDYIDDDDEDDASSDDDVIVERESLHKIIEREESRKLPPSKGISQDTDGSDGDDDQGDENDDDEEYEDDEDDDDEDEDEEVEYEGEEVVVISENNVVDHENESEEDEDEDEEVDYEDEEEDGEEDEEDDDNECDDDKNHEEDDDEGSDDEEDYSEEIDDDKSDVGEKNGRTIERKEIEIVKKRN</sequence>
<dbReference type="GO" id="GO:0043005">
    <property type="term" value="C:neuron projection"/>
    <property type="evidence" value="ECO:0007669"/>
    <property type="project" value="TreeGrafter"/>
</dbReference>
<protein>
    <recommendedName>
        <fullName evidence="10">Resistance to inhibitors of cholinesterase protein 3 N-terminal domain-containing protein</fullName>
    </recommendedName>
</protein>
<feature type="compositionally biased region" description="Basic and acidic residues" evidence="8">
    <location>
        <begin position="554"/>
        <end position="571"/>
    </location>
</feature>
<evidence type="ECO:0000256" key="1">
    <source>
        <dbReference type="ARBA" id="ARBA00004586"/>
    </source>
</evidence>
<dbReference type="GO" id="GO:0045202">
    <property type="term" value="C:synapse"/>
    <property type="evidence" value="ECO:0007669"/>
    <property type="project" value="GOC"/>
</dbReference>
<dbReference type="AlphaFoldDB" id="A0A6H5ID30"/>
<evidence type="ECO:0000256" key="3">
    <source>
        <dbReference type="ARBA" id="ARBA00022692"/>
    </source>
</evidence>
<evidence type="ECO:0000256" key="4">
    <source>
        <dbReference type="ARBA" id="ARBA00022824"/>
    </source>
</evidence>
<dbReference type="GO" id="GO:0007271">
    <property type="term" value="P:synaptic transmission, cholinergic"/>
    <property type="evidence" value="ECO:0007669"/>
    <property type="project" value="TreeGrafter"/>
</dbReference>
<evidence type="ECO:0000256" key="6">
    <source>
        <dbReference type="ARBA" id="ARBA00023136"/>
    </source>
</evidence>
<feature type="region of interest" description="Disordered" evidence="8">
    <location>
        <begin position="458"/>
        <end position="707"/>
    </location>
</feature>
<keyword evidence="3 9" id="KW-0812">Transmembrane</keyword>
<name>A0A6H5ID30_9HYME</name>
<dbReference type="Pfam" id="PF15361">
    <property type="entry name" value="RIC3"/>
    <property type="match status" value="1"/>
</dbReference>
<comment type="similarity">
    <text evidence="2">Belongs to the ric-3 family.</text>
</comment>
<feature type="transmembrane region" description="Helical" evidence="9">
    <location>
        <begin position="261"/>
        <end position="281"/>
    </location>
</feature>
<dbReference type="InterPro" id="IPR032763">
    <property type="entry name" value="RIC3_N"/>
</dbReference>
<keyword evidence="4" id="KW-0256">Endoplasmic reticulum</keyword>
<feature type="transmembrane region" description="Helical" evidence="9">
    <location>
        <begin position="287"/>
        <end position="305"/>
    </location>
</feature>
<dbReference type="PANTHER" id="PTHR21723">
    <property type="entry name" value="RESISTANCE TO INHIBITORS OF CHOLINESTERASE PROTEIN 3 RIC3"/>
    <property type="match status" value="1"/>
</dbReference>
<reference evidence="11 12" key="1">
    <citation type="submission" date="2020-02" db="EMBL/GenBank/DDBJ databases">
        <authorList>
            <person name="Ferguson B K."/>
        </authorList>
    </citation>
    <scope>NUCLEOTIDE SEQUENCE [LARGE SCALE GENOMIC DNA]</scope>
</reference>
<proteinExistence type="inferred from homology"/>
<evidence type="ECO:0000259" key="10">
    <source>
        <dbReference type="Pfam" id="PF15361"/>
    </source>
</evidence>
<dbReference type="InterPro" id="IPR026160">
    <property type="entry name" value="Ric3"/>
</dbReference>
<keyword evidence="5 9" id="KW-1133">Transmembrane helix</keyword>
<evidence type="ECO:0000313" key="11">
    <source>
        <dbReference type="EMBL" id="CAB0035902.1"/>
    </source>
</evidence>
<evidence type="ECO:0000313" key="12">
    <source>
        <dbReference type="Proteomes" id="UP000479190"/>
    </source>
</evidence>
<comment type="subcellular location">
    <subcellularLocation>
        <location evidence="1">Endoplasmic reticulum membrane</location>
    </subcellularLocation>
</comment>
<keyword evidence="6 9" id="KW-0472">Membrane</keyword>
<feature type="compositionally biased region" description="Low complexity" evidence="8">
    <location>
        <begin position="1"/>
        <end position="19"/>
    </location>
</feature>
<evidence type="ECO:0000256" key="2">
    <source>
        <dbReference type="ARBA" id="ARBA00008538"/>
    </source>
</evidence>
<dbReference type="EMBL" id="CADCXV010000804">
    <property type="protein sequence ID" value="CAB0035902.1"/>
    <property type="molecule type" value="Genomic_DNA"/>
</dbReference>
<feature type="compositionally biased region" description="Acidic residues" evidence="8">
    <location>
        <begin position="583"/>
        <end position="622"/>
    </location>
</feature>
<evidence type="ECO:0000256" key="8">
    <source>
        <dbReference type="SAM" id="MobiDB-lite"/>
    </source>
</evidence>
<evidence type="ECO:0000256" key="7">
    <source>
        <dbReference type="SAM" id="Coils"/>
    </source>
</evidence>
<evidence type="ECO:0000256" key="5">
    <source>
        <dbReference type="ARBA" id="ARBA00022989"/>
    </source>
</evidence>
<feature type="compositionally biased region" description="Acidic residues" evidence="8">
    <location>
        <begin position="636"/>
        <end position="696"/>
    </location>
</feature>
<feature type="compositionally biased region" description="Acidic residues" evidence="8">
    <location>
        <begin position="483"/>
        <end position="506"/>
    </location>
</feature>
<feature type="coiled-coil region" evidence="7">
    <location>
        <begin position="378"/>
        <end position="405"/>
    </location>
</feature>
<feature type="transmembrane region" description="Helical" evidence="9">
    <location>
        <begin position="32"/>
        <end position="51"/>
    </location>
</feature>
<feature type="compositionally biased region" description="Basic and acidic residues" evidence="8">
    <location>
        <begin position="697"/>
        <end position="707"/>
    </location>
</feature>